<accession>A0A977KBP6</accession>
<dbReference type="EMBL" id="CP006868">
    <property type="protein sequence ID" value="UXD22673.1"/>
    <property type="molecule type" value="Genomic_DNA"/>
</dbReference>
<gene>
    <name evidence="1" type="ORF">IPA_07215</name>
</gene>
<reference evidence="1" key="1">
    <citation type="submission" date="2013-11" db="EMBL/GenBank/DDBJ databases">
        <title>Comparative genomics of Ignicoccus.</title>
        <authorList>
            <person name="Podar M."/>
        </authorList>
    </citation>
    <scope>NUCLEOTIDE SEQUENCE</scope>
    <source>
        <strain evidence="1">DSM 13166</strain>
    </source>
</reference>
<dbReference type="Proteomes" id="UP001063698">
    <property type="component" value="Chromosome"/>
</dbReference>
<evidence type="ECO:0000313" key="2">
    <source>
        <dbReference type="Proteomes" id="UP001063698"/>
    </source>
</evidence>
<protein>
    <submittedName>
        <fullName evidence="1">Uncharacterized protein</fullName>
    </submittedName>
</protein>
<dbReference type="KEGG" id="ipc:IPA_07215"/>
<proteinExistence type="predicted"/>
<sequence length="121" mass="13752">MMVGKNAPEGKEADIDQWVDFAAKKAEELHFRLLETSWTGAPSVDFGVFLEIAGELVPVCDEPEELPEEVIERIHDVAVSLQELWEKLIVNDFNEDALAKFFERIVELILDLIFEYGCLPS</sequence>
<dbReference type="AlphaFoldDB" id="A0A977KBP6"/>
<evidence type="ECO:0000313" key="1">
    <source>
        <dbReference type="EMBL" id="UXD22673.1"/>
    </source>
</evidence>
<keyword evidence="2" id="KW-1185">Reference proteome</keyword>
<organism evidence="1 2">
    <name type="scientific">Ignicoccus pacificus DSM 13166</name>
    <dbReference type="NCBI Taxonomy" id="940294"/>
    <lineage>
        <taxon>Archaea</taxon>
        <taxon>Thermoproteota</taxon>
        <taxon>Thermoprotei</taxon>
        <taxon>Desulfurococcales</taxon>
        <taxon>Desulfurococcaceae</taxon>
        <taxon>Ignicoccus</taxon>
    </lineage>
</organism>
<name>A0A977KBP6_9CREN</name>